<feature type="region of interest" description="Disordered" evidence="1">
    <location>
        <begin position="564"/>
        <end position="653"/>
    </location>
</feature>
<evidence type="ECO:0000313" key="2">
    <source>
        <dbReference type="Proteomes" id="UP000050795"/>
    </source>
</evidence>
<feature type="compositionally biased region" description="Polar residues" evidence="1">
    <location>
        <begin position="371"/>
        <end position="383"/>
    </location>
</feature>
<feature type="compositionally biased region" description="Basic and acidic residues" evidence="1">
    <location>
        <begin position="358"/>
        <end position="369"/>
    </location>
</feature>
<feature type="compositionally biased region" description="Low complexity" evidence="1">
    <location>
        <begin position="346"/>
        <end position="357"/>
    </location>
</feature>
<feature type="region of interest" description="Disordered" evidence="1">
    <location>
        <begin position="711"/>
        <end position="733"/>
    </location>
</feature>
<feature type="region of interest" description="Disordered" evidence="1">
    <location>
        <begin position="852"/>
        <end position="873"/>
    </location>
</feature>
<reference evidence="2" key="1">
    <citation type="submission" date="2022-06" db="EMBL/GenBank/DDBJ databases">
        <authorList>
            <person name="Berger JAMES D."/>
            <person name="Berger JAMES D."/>
        </authorList>
    </citation>
    <scope>NUCLEOTIDE SEQUENCE [LARGE SCALE GENOMIC DNA]</scope>
</reference>
<feature type="compositionally biased region" description="Basic and acidic residues" evidence="1">
    <location>
        <begin position="592"/>
        <end position="601"/>
    </location>
</feature>
<dbReference type="WBParaSite" id="TREG1_88860.1">
    <property type="protein sequence ID" value="TREG1_88860.1"/>
    <property type="gene ID" value="TREG1_88860"/>
</dbReference>
<feature type="compositionally biased region" description="Polar residues" evidence="1">
    <location>
        <begin position="637"/>
        <end position="647"/>
    </location>
</feature>
<feature type="region of interest" description="Disordered" evidence="1">
    <location>
        <begin position="346"/>
        <end position="383"/>
    </location>
</feature>
<feature type="compositionally biased region" description="Low complexity" evidence="1">
    <location>
        <begin position="602"/>
        <end position="620"/>
    </location>
</feature>
<feature type="compositionally biased region" description="Basic residues" evidence="1">
    <location>
        <begin position="575"/>
        <end position="591"/>
    </location>
</feature>
<feature type="compositionally biased region" description="Polar residues" evidence="1">
    <location>
        <begin position="853"/>
        <end position="863"/>
    </location>
</feature>
<name>A0AA85KEV8_TRIRE</name>
<feature type="compositionally biased region" description="Basic and acidic residues" evidence="1">
    <location>
        <begin position="712"/>
        <end position="732"/>
    </location>
</feature>
<reference evidence="3" key="2">
    <citation type="submission" date="2023-11" db="UniProtKB">
        <authorList>
            <consortium name="WormBaseParasite"/>
        </authorList>
    </citation>
    <scope>IDENTIFICATION</scope>
</reference>
<protein>
    <submittedName>
        <fullName evidence="3">Uncharacterized protein</fullName>
    </submittedName>
</protein>
<dbReference type="AlphaFoldDB" id="A0AA85KEV8"/>
<accession>A0AA85KEV8</accession>
<sequence length="1078" mass="123202">MKMTSFSMHEDGNNQDVLEFENNLERISRDLVTDILTRARCMIAYESPVVERNKYELAPQSLTLPTPQLLSPIESSCPKKDNDLDECADSCLISPTNQTSVTNEDIQTPNTTKEDYKITPTEDLNNELTSSERKLTEQYSIEFDFRSNVLNDFRGIGVGSATPDTPRQTDCQWKSSTEAAATKSSICTPLYCHTNTNKPIYLREVSPSPPTVSSTMIEYNSNDLSKETILNPVNECPATCRMLTYRQDSPTIINTIDIEEKLKPFSSPLPIYVPSTACTRILKSSDIKTLTNNYNPLLNRIRDTDNMSIDLSHHDKNSLETSSTSSNNENYITYSKQKIKPNIPRLHLPLSPKLKSSSTHDRIRKRDPSLRLNNTGNNKTPIPQIAKSTSSSLCWWEPLNCTDVNCIRTKMTTIAESPQYKDKFYLPEPNPEVIRHYHYLCDQQAMKEALLIKAIKEAENKAKYDKIAHYALLRQKSRNNKHNYHQKQIRFLNSHQSRKDDLKINQFNGVNNKCNNRLNLTRPENFIHLLQKENKPKDNFSQFSNEEDSDLTVKKSCIQRSVLSSTSQNLQPTKSKSRSTSRVRSSLKLRNKSNERSDCNHTSHNNSSNTNNINNNNTHFNLHERKLQSPKNRRTRIGQSPARSKSSFFKGENYTRPIHSPVSYYLDLDDKVDYGRNYADYQSKFSPVNAGSCDSPVNYNSLDASNLHKKNHLSEQQKQGSERNSRDHDLYCKKSQSLRKNLYPVRSKSPCHRQSDISSGSLDRLRKRCRSIERELSSVEREQFGQSLGNPPVGDPRVDALTSANRILRQRLHDIQKLQESREPALNKAHTMVNGLLNKQHKQASIIHEGTRDYTQSPPTSYTNNNHHYHDNNGTDSVYTAKAYKPLEEDNVSDLPAYTPTKFGRLPENIGSDYYYEKEHERKSCNGSDYRSNLLNHRKNLNPRVNSTHILLERLRSDYADLANSVYRIEEKARDAASSVQSLLRQFQMGFMDTIGTNPVNQMPSDDICEPFSRVPNTNQLFDKSVTLRLQKARDTLDQLKSDPVRSSLNHYRQSDFTIPSTATGIIGGTTTSQQVLV</sequence>
<proteinExistence type="predicted"/>
<organism evidence="2 3">
    <name type="scientific">Trichobilharzia regenti</name>
    <name type="common">Nasal bird schistosome</name>
    <dbReference type="NCBI Taxonomy" id="157069"/>
    <lineage>
        <taxon>Eukaryota</taxon>
        <taxon>Metazoa</taxon>
        <taxon>Spiralia</taxon>
        <taxon>Lophotrochozoa</taxon>
        <taxon>Platyhelminthes</taxon>
        <taxon>Trematoda</taxon>
        <taxon>Digenea</taxon>
        <taxon>Strigeidida</taxon>
        <taxon>Schistosomatoidea</taxon>
        <taxon>Schistosomatidae</taxon>
        <taxon>Trichobilharzia</taxon>
    </lineage>
</organism>
<dbReference type="Proteomes" id="UP000050795">
    <property type="component" value="Unassembled WGS sequence"/>
</dbReference>
<evidence type="ECO:0000256" key="1">
    <source>
        <dbReference type="SAM" id="MobiDB-lite"/>
    </source>
</evidence>
<evidence type="ECO:0000313" key="3">
    <source>
        <dbReference type="WBParaSite" id="TREG1_88860.1"/>
    </source>
</evidence>
<keyword evidence="2" id="KW-1185">Reference proteome</keyword>